<proteinExistence type="predicted"/>
<dbReference type="GO" id="GO:0016491">
    <property type="term" value="F:oxidoreductase activity"/>
    <property type="evidence" value="ECO:0007669"/>
    <property type="project" value="UniProtKB-KW"/>
</dbReference>
<dbReference type="Gene3D" id="3.40.109.10">
    <property type="entry name" value="NADH Oxidase"/>
    <property type="match status" value="1"/>
</dbReference>
<feature type="domain" description="Nitroreductase" evidence="1">
    <location>
        <begin position="32"/>
        <end position="90"/>
    </location>
</feature>
<organism evidence="2">
    <name type="scientific">bioreactor metagenome</name>
    <dbReference type="NCBI Taxonomy" id="1076179"/>
    <lineage>
        <taxon>unclassified sequences</taxon>
        <taxon>metagenomes</taxon>
        <taxon>ecological metagenomes</taxon>
    </lineage>
</organism>
<dbReference type="EMBL" id="VSSQ01074000">
    <property type="protein sequence ID" value="MPN24979.1"/>
    <property type="molecule type" value="Genomic_DNA"/>
</dbReference>
<evidence type="ECO:0000313" key="2">
    <source>
        <dbReference type="EMBL" id="MPN24979.1"/>
    </source>
</evidence>
<dbReference type="InterPro" id="IPR029479">
    <property type="entry name" value="Nitroreductase"/>
</dbReference>
<keyword evidence="2" id="KW-0560">Oxidoreductase</keyword>
<comment type="caution">
    <text evidence="2">The sequence shown here is derived from an EMBL/GenBank/DDBJ whole genome shotgun (WGS) entry which is preliminary data.</text>
</comment>
<protein>
    <submittedName>
        <fullName evidence="2">Oxygen-insensitive NAD(P)H nitroreductase</fullName>
        <ecNumber evidence="2">1.-.-.-</ecNumber>
    </submittedName>
</protein>
<dbReference type="InterPro" id="IPR000415">
    <property type="entry name" value="Nitroreductase-like"/>
</dbReference>
<dbReference type="Pfam" id="PF00881">
    <property type="entry name" value="Nitroreductase"/>
    <property type="match status" value="1"/>
</dbReference>
<evidence type="ECO:0000259" key="1">
    <source>
        <dbReference type="Pfam" id="PF00881"/>
    </source>
</evidence>
<accession>A0A645GGR2</accession>
<reference evidence="2" key="1">
    <citation type="submission" date="2019-08" db="EMBL/GenBank/DDBJ databases">
        <authorList>
            <person name="Kucharzyk K."/>
            <person name="Murdoch R.W."/>
            <person name="Higgins S."/>
            <person name="Loffler F."/>
        </authorList>
    </citation>
    <scope>NUCLEOTIDE SEQUENCE</scope>
</reference>
<dbReference type="EC" id="1.-.-.-" evidence="2"/>
<name>A0A645GGR2_9ZZZZ</name>
<dbReference type="SUPFAM" id="SSF55469">
    <property type="entry name" value="FMN-dependent nitroreductase-like"/>
    <property type="match status" value="1"/>
</dbReference>
<gene>
    <name evidence="2" type="primary">nfsB_3</name>
    <name evidence="2" type="ORF">SDC9_172386</name>
</gene>
<dbReference type="AlphaFoldDB" id="A0A645GGR2"/>
<sequence>MGAEINNYPIEKTENYKNMINGAISSLSKVQLSNWTAKQAYIGLGALICAASEQQIDICPMEGFDKEKFDEILGLKERNLTSACIGAVGYRSEEDTNQFLKKVRKPIEELFETI</sequence>